<keyword evidence="4" id="KW-0813">Transport</keyword>
<dbReference type="Proteomes" id="UP000033647">
    <property type="component" value="Unassembled WGS sequence"/>
</dbReference>
<feature type="transmembrane region" description="Helical" evidence="14">
    <location>
        <begin position="85"/>
        <end position="104"/>
    </location>
</feature>
<dbReference type="OrthoDB" id="67850at2759"/>
<evidence type="ECO:0000256" key="6">
    <source>
        <dbReference type="ARBA" id="ARBA00022816"/>
    </source>
</evidence>
<comment type="subcellular location">
    <subcellularLocation>
        <location evidence="1">Nucleus membrane</location>
        <topology evidence="1">Multi-pass membrane protein</topology>
    </subcellularLocation>
    <subcellularLocation>
        <location evidence="2">Nucleus</location>
        <location evidence="2">Nuclear pore complex</location>
    </subcellularLocation>
</comment>
<keyword evidence="11 14" id="KW-0472">Membrane</keyword>
<sequence length="735" mass="81696">MSTSTMITQNPPINSLFAPRTTNTSTPSTTPIPRIRPYKDFLTAALHRRFVRAAGITFIICWLYSFIFSTSGSLIWSWFPIGPAGIRALLLFSPCLSVFIVRVANMHVATTSGGLTRILKKPGTTLHTVGWYVWSAWFYGEIFIWTRGSSGSIELGWVDPGRSGYERPRMNENPIFLRCLFVLMGLGQAGLHLYRDYDAIDLGEDNGLPKRRNALLSYLGVQDQTLDKLPRSARVLVENSGLIADRAFKLVFCGTVMAHSPFYFIVVRWRAWRWTYAIGRTVFRELPPTSPPTGLVNVVRLAWQAFYSSLLLVALWEVSNTIFDITVPQPPTKKGEPLTSEIKDARGAVVHRSADPNGSLLNGLKAKREIPKAFAFWELSLISKDFEARRKTIYTEVDRQGGSTWTQICQVCLSEIRAIKERIIEANRPALSPAQQKEQELRRQQHEHLIGREAEEQQIIGLRKIADRPVVNDAAVFARGSSGSPFAVSNLARSIGQSPGSDAALPVARKALQWSADRALSRADQERLAKVGTGDGFIAQQSQGYILQFLRSPAGEPFRKTFDRQVAGVILGSGPATNKRNIIYASEALSQLVMCSLVEDSYGSVAKDVPEIVRTLTEVVDAIEKFVGHEAKAHWTDVAFREETRWQVATEAAEVLQVLRSGLERIVLAFGEYAGSIGLSKKEVREAREAAVGSRGGAGALPAPREKAAIGAGERSREVERRPEMEETRSRRRRN</sequence>
<dbReference type="GO" id="GO:0015031">
    <property type="term" value="P:protein transport"/>
    <property type="evidence" value="ECO:0007669"/>
    <property type="project" value="UniProtKB-KW"/>
</dbReference>
<evidence type="ECO:0000256" key="9">
    <source>
        <dbReference type="ARBA" id="ARBA00023010"/>
    </source>
</evidence>
<keyword evidence="8 14" id="KW-1133">Transmembrane helix</keyword>
<dbReference type="PANTHER" id="PTHR13269">
    <property type="entry name" value="NUCLEOPORIN NDC1"/>
    <property type="match status" value="1"/>
</dbReference>
<proteinExistence type="inferred from homology"/>
<evidence type="ECO:0000256" key="11">
    <source>
        <dbReference type="ARBA" id="ARBA00023136"/>
    </source>
</evidence>
<dbReference type="GO" id="GO:0031965">
    <property type="term" value="C:nuclear membrane"/>
    <property type="evidence" value="ECO:0007669"/>
    <property type="project" value="UniProtKB-SubCell"/>
</dbReference>
<keyword evidence="12" id="KW-0539">Nucleus</keyword>
<keyword evidence="16" id="KW-1185">Reference proteome</keyword>
<evidence type="ECO:0000313" key="15">
    <source>
        <dbReference type="EMBL" id="KJX99933.1"/>
    </source>
</evidence>
<feature type="compositionally biased region" description="Basic and acidic residues" evidence="13">
    <location>
        <begin position="704"/>
        <end position="729"/>
    </location>
</feature>
<evidence type="ECO:0000256" key="2">
    <source>
        <dbReference type="ARBA" id="ARBA00004567"/>
    </source>
</evidence>
<keyword evidence="10" id="KW-0906">Nuclear pore complex</keyword>
<dbReference type="Pfam" id="PF09531">
    <property type="entry name" value="Ndc1_Nup"/>
    <property type="match status" value="1"/>
</dbReference>
<accession>A0A0F4GRT7</accession>
<evidence type="ECO:0000256" key="1">
    <source>
        <dbReference type="ARBA" id="ARBA00004232"/>
    </source>
</evidence>
<evidence type="ECO:0000256" key="13">
    <source>
        <dbReference type="SAM" id="MobiDB-lite"/>
    </source>
</evidence>
<dbReference type="EMBL" id="LAFY01000339">
    <property type="protein sequence ID" value="KJX99933.1"/>
    <property type="molecule type" value="Genomic_DNA"/>
</dbReference>
<dbReference type="STRING" id="1047168.A0A0F4GRT7"/>
<keyword evidence="5 14" id="KW-0812">Transmembrane</keyword>
<evidence type="ECO:0000256" key="7">
    <source>
        <dbReference type="ARBA" id="ARBA00022927"/>
    </source>
</evidence>
<dbReference type="PANTHER" id="PTHR13269:SF6">
    <property type="entry name" value="NUCLEOPORIN NDC1"/>
    <property type="match status" value="1"/>
</dbReference>
<evidence type="ECO:0000313" key="16">
    <source>
        <dbReference type="Proteomes" id="UP000033647"/>
    </source>
</evidence>
<comment type="caution">
    <text evidence="15">The sequence shown here is derived from an EMBL/GenBank/DDBJ whole genome shotgun (WGS) entry which is preliminary data.</text>
</comment>
<dbReference type="InterPro" id="IPR019049">
    <property type="entry name" value="Nucleoporin_prot_Ndc1/Nup"/>
</dbReference>
<dbReference type="GO" id="GO:0106166">
    <property type="term" value="F:spindle pole body-nuclear membrane anchor activity"/>
    <property type="evidence" value="ECO:0007669"/>
    <property type="project" value="TreeGrafter"/>
</dbReference>
<name>A0A0F4GRT7_9PEZI</name>
<reference evidence="15 16" key="1">
    <citation type="submission" date="2015-03" db="EMBL/GenBank/DDBJ databases">
        <title>RNA-seq based gene annotation and comparative genomics of four Zymoseptoria species reveal species-specific pathogenicity related genes and transposable element activity.</title>
        <authorList>
            <person name="Grandaubert J."/>
            <person name="Bhattacharyya A."/>
            <person name="Stukenbrock E.H."/>
        </authorList>
    </citation>
    <scope>NUCLEOTIDE SEQUENCE [LARGE SCALE GENOMIC DNA]</scope>
    <source>
        <strain evidence="15 16">Zb18110</strain>
    </source>
</reference>
<dbReference type="GO" id="GO:0070631">
    <property type="term" value="P:spindle pole body localization"/>
    <property type="evidence" value="ECO:0007669"/>
    <property type="project" value="TreeGrafter"/>
</dbReference>
<dbReference type="GO" id="GO:0005816">
    <property type="term" value="C:spindle pole body"/>
    <property type="evidence" value="ECO:0007669"/>
    <property type="project" value="TreeGrafter"/>
</dbReference>
<evidence type="ECO:0000256" key="12">
    <source>
        <dbReference type="ARBA" id="ARBA00023242"/>
    </source>
</evidence>
<evidence type="ECO:0000256" key="14">
    <source>
        <dbReference type="SAM" id="Phobius"/>
    </source>
</evidence>
<comment type="similarity">
    <text evidence="3">Belongs to the NDC1 family.</text>
</comment>
<keyword evidence="15" id="KW-0946">Virion</keyword>
<keyword evidence="6" id="KW-0509">mRNA transport</keyword>
<organism evidence="15 16">
    <name type="scientific">Zymoseptoria brevis</name>
    <dbReference type="NCBI Taxonomy" id="1047168"/>
    <lineage>
        <taxon>Eukaryota</taxon>
        <taxon>Fungi</taxon>
        <taxon>Dikarya</taxon>
        <taxon>Ascomycota</taxon>
        <taxon>Pezizomycotina</taxon>
        <taxon>Dothideomycetes</taxon>
        <taxon>Dothideomycetidae</taxon>
        <taxon>Mycosphaerellales</taxon>
        <taxon>Mycosphaerellaceae</taxon>
        <taxon>Zymoseptoria</taxon>
    </lineage>
</organism>
<feature type="transmembrane region" description="Helical" evidence="14">
    <location>
        <begin position="56"/>
        <end position="79"/>
    </location>
</feature>
<dbReference type="GO" id="GO:0070762">
    <property type="term" value="C:nuclear pore transmembrane ring"/>
    <property type="evidence" value="ECO:0007669"/>
    <property type="project" value="TreeGrafter"/>
</dbReference>
<protein>
    <submittedName>
        <fullName evidence="15">Nuclear envelope protein</fullName>
    </submittedName>
</protein>
<dbReference type="AlphaFoldDB" id="A0A0F4GRT7"/>
<keyword evidence="7" id="KW-0653">Protein transport</keyword>
<keyword evidence="15" id="KW-0261">Viral envelope protein</keyword>
<dbReference type="GO" id="GO:0051028">
    <property type="term" value="P:mRNA transport"/>
    <property type="evidence" value="ECO:0007669"/>
    <property type="project" value="UniProtKB-KW"/>
</dbReference>
<keyword evidence="9" id="KW-0811">Translocation</keyword>
<feature type="region of interest" description="Disordered" evidence="13">
    <location>
        <begin position="692"/>
        <end position="735"/>
    </location>
</feature>
<dbReference type="GO" id="GO:0006999">
    <property type="term" value="P:nuclear pore organization"/>
    <property type="evidence" value="ECO:0007669"/>
    <property type="project" value="TreeGrafter"/>
</dbReference>
<evidence type="ECO:0000256" key="5">
    <source>
        <dbReference type="ARBA" id="ARBA00022692"/>
    </source>
</evidence>
<evidence type="ECO:0000256" key="4">
    <source>
        <dbReference type="ARBA" id="ARBA00022448"/>
    </source>
</evidence>
<evidence type="ECO:0000256" key="10">
    <source>
        <dbReference type="ARBA" id="ARBA00023132"/>
    </source>
</evidence>
<evidence type="ECO:0000256" key="3">
    <source>
        <dbReference type="ARBA" id="ARBA00005760"/>
    </source>
</evidence>
<evidence type="ECO:0000256" key="8">
    <source>
        <dbReference type="ARBA" id="ARBA00022989"/>
    </source>
</evidence>
<gene>
    <name evidence="15" type="ORF">TI39_contig347g00017</name>
</gene>